<evidence type="ECO:0000313" key="1">
    <source>
        <dbReference type="EMBL" id="GIY38492.1"/>
    </source>
</evidence>
<name>A0AAV4T0Y4_CAEEX</name>
<dbReference type="AlphaFoldDB" id="A0AAV4T0Y4"/>
<keyword evidence="2" id="KW-1185">Reference proteome</keyword>
<organism evidence="1 2">
    <name type="scientific">Caerostris extrusa</name>
    <name type="common">Bark spider</name>
    <name type="synonym">Caerostris bankana</name>
    <dbReference type="NCBI Taxonomy" id="172846"/>
    <lineage>
        <taxon>Eukaryota</taxon>
        <taxon>Metazoa</taxon>
        <taxon>Ecdysozoa</taxon>
        <taxon>Arthropoda</taxon>
        <taxon>Chelicerata</taxon>
        <taxon>Arachnida</taxon>
        <taxon>Araneae</taxon>
        <taxon>Araneomorphae</taxon>
        <taxon>Entelegynae</taxon>
        <taxon>Araneoidea</taxon>
        <taxon>Araneidae</taxon>
        <taxon>Caerostris</taxon>
    </lineage>
</organism>
<proteinExistence type="predicted"/>
<protein>
    <recommendedName>
        <fullName evidence="3">Ribosomal protein S2</fullName>
    </recommendedName>
</protein>
<gene>
    <name evidence="1" type="ORF">CEXT_333351</name>
</gene>
<comment type="caution">
    <text evidence="1">The sequence shown here is derived from an EMBL/GenBank/DDBJ whole genome shotgun (WGS) entry which is preliminary data.</text>
</comment>
<dbReference type="Proteomes" id="UP001054945">
    <property type="component" value="Unassembled WGS sequence"/>
</dbReference>
<evidence type="ECO:0000313" key="2">
    <source>
        <dbReference type="Proteomes" id="UP001054945"/>
    </source>
</evidence>
<dbReference type="EMBL" id="BPLR01010311">
    <property type="protein sequence ID" value="GIY38492.1"/>
    <property type="molecule type" value="Genomic_DNA"/>
</dbReference>
<accession>A0AAV4T0Y4</accession>
<evidence type="ECO:0008006" key="3">
    <source>
        <dbReference type="Google" id="ProtNLM"/>
    </source>
</evidence>
<sequence length="232" mass="27162">MKLKKGRKGKNIYLFFGELERIVRWKRLEALLQNWVKSSYSVVEDFLRKREPLLYKRARRVNVMETKRFRKWGDIRKIQNCNRNCTIPLIVSETFVKGFIHEIEKGKRRIAIYFLGTETNSSLEDSPKLLLPNLVKSSHSVVEDFSRKRNLLLNKKARSLNFMERKRFVKSGEYLLKESDSATLPKGIICGIDNVRREGCLSLWGIETNSDLEDSTTLELGDSWNSTIEDVR</sequence>
<reference evidence="1 2" key="1">
    <citation type="submission" date="2021-06" db="EMBL/GenBank/DDBJ databases">
        <title>Caerostris extrusa draft genome.</title>
        <authorList>
            <person name="Kono N."/>
            <person name="Arakawa K."/>
        </authorList>
    </citation>
    <scope>NUCLEOTIDE SEQUENCE [LARGE SCALE GENOMIC DNA]</scope>
</reference>